<proteinExistence type="predicted"/>
<dbReference type="EMBL" id="LAZR01013603">
    <property type="protein sequence ID" value="KKM21194.1"/>
    <property type="molecule type" value="Genomic_DNA"/>
</dbReference>
<name>A0A0F9IN12_9ZZZZ</name>
<comment type="caution">
    <text evidence="1">The sequence shown here is derived from an EMBL/GenBank/DDBJ whole genome shotgun (WGS) entry which is preliminary data.</text>
</comment>
<reference evidence="1" key="1">
    <citation type="journal article" date="2015" name="Nature">
        <title>Complex archaea that bridge the gap between prokaryotes and eukaryotes.</title>
        <authorList>
            <person name="Spang A."/>
            <person name="Saw J.H."/>
            <person name="Jorgensen S.L."/>
            <person name="Zaremba-Niedzwiedzka K."/>
            <person name="Martijn J."/>
            <person name="Lind A.E."/>
            <person name="van Eijk R."/>
            <person name="Schleper C."/>
            <person name="Guy L."/>
            <person name="Ettema T.J."/>
        </authorList>
    </citation>
    <scope>NUCLEOTIDE SEQUENCE</scope>
</reference>
<protein>
    <submittedName>
        <fullName evidence="1">Uncharacterized protein</fullName>
    </submittedName>
</protein>
<organism evidence="1">
    <name type="scientific">marine sediment metagenome</name>
    <dbReference type="NCBI Taxonomy" id="412755"/>
    <lineage>
        <taxon>unclassified sequences</taxon>
        <taxon>metagenomes</taxon>
        <taxon>ecological metagenomes</taxon>
    </lineage>
</organism>
<accession>A0A0F9IN12</accession>
<sequence length="107" mass="11777">MAFTELLAQTCTVVERTKVAGGGYGRSGYSEVLVPDVPCLMQADLRGREIKVGAEVKIAGFILYLDNRALTEQDQIEQDGQRYGVLQVQDAGGQGHHLEVLLERVRM</sequence>
<evidence type="ECO:0000313" key="1">
    <source>
        <dbReference type="EMBL" id="KKM21194.1"/>
    </source>
</evidence>
<dbReference type="AlphaFoldDB" id="A0A0F9IN12"/>
<gene>
    <name evidence="1" type="ORF">LCGC14_1637870</name>
</gene>